<name>A0ABW8NBQ5_9MICC</name>
<accession>A0ABW8NBQ5</accession>
<gene>
    <name evidence="2" type="ORF">ABIA52_003905</name>
</gene>
<protein>
    <submittedName>
        <fullName evidence="2">Uncharacterized protein</fullName>
    </submittedName>
</protein>
<dbReference type="RefSeq" id="WP_404595440.1">
    <property type="nucleotide sequence ID" value="NZ_JBIYEW010000003.1"/>
</dbReference>
<dbReference type="EMBL" id="JBIYEW010000003">
    <property type="protein sequence ID" value="MFK4641016.1"/>
    <property type="molecule type" value="Genomic_DNA"/>
</dbReference>
<evidence type="ECO:0000313" key="3">
    <source>
        <dbReference type="Proteomes" id="UP001620520"/>
    </source>
</evidence>
<evidence type="ECO:0000313" key="2">
    <source>
        <dbReference type="EMBL" id="MFK4641016.1"/>
    </source>
</evidence>
<comment type="caution">
    <text evidence="2">The sequence shown here is derived from an EMBL/GenBank/DDBJ whole genome shotgun (WGS) entry which is preliminary data.</text>
</comment>
<dbReference type="Proteomes" id="UP001620520">
    <property type="component" value="Unassembled WGS sequence"/>
</dbReference>
<feature type="region of interest" description="Disordered" evidence="1">
    <location>
        <begin position="1"/>
        <end position="22"/>
    </location>
</feature>
<sequence length="130" mass="13496">MSRAAASPVPGTDTTDRAGHTRLTHTAIRKTVESVTANAFSVAMGNVSAKLDDDAGKLGVSVSVKMALPQLLKPRNSAGSVGAGSVFEQAQTARDEIVARGTGITGLEIGRVDIRLTGGKAEQPKERRVE</sequence>
<evidence type="ECO:0000256" key="1">
    <source>
        <dbReference type="SAM" id="MobiDB-lite"/>
    </source>
</evidence>
<keyword evidence="3" id="KW-1185">Reference proteome</keyword>
<proteinExistence type="predicted"/>
<reference evidence="2 3" key="1">
    <citation type="submission" date="2024-10" db="EMBL/GenBank/DDBJ databases">
        <title>Novel secondary metabolite-producing bacteria for plant disease control.</title>
        <authorList>
            <person name="Chevrette M."/>
        </authorList>
    </citation>
    <scope>NUCLEOTIDE SEQUENCE [LARGE SCALE GENOMIC DNA]</scope>
    <source>
        <strain evidence="2 3">J30 TE3557</strain>
    </source>
</reference>
<organism evidence="2 3">
    <name type="scientific">Paenarthrobacter histidinolovorans</name>
    <dbReference type="NCBI Taxonomy" id="43664"/>
    <lineage>
        <taxon>Bacteria</taxon>
        <taxon>Bacillati</taxon>
        <taxon>Actinomycetota</taxon>
        <taxon>Actinomycetes</taxon>
        <taxon>Micrococcales</taxon>
        <taxon>Micrococcaceae</taxon>
        <taxon>Paenarthrobacter</taxon>
    </lineage>
</organism>